<evidence type="ECO:0000313" key="10">
    <source>
        <dbReference type="Proteomes" id="UP000019376"/>
    </source>
</evidence>
<feature type="transmembrane region" description="Helical" evidence="8">
    <location>
        <begin position="54"/>
        <end position="75"/>
    </location>
</feature>
<dbReference type="eggNOG" id="KOG2952">
    <property type="taxonomic scope" value="Eukaryota"/>
</dbReference>
<comment type="subcellular location">
    <subcellularLocation>
        <location evidence="1">Membrane</location>
        <topology evidence="1">Multi-pass membrane protein</topology>
    </subcellularLocation>
</comment>
<organism evidence="9 10">
    <name type="scientific">Penicillium oxalicum (strain 114-2 / CGMCC 5302)</name>
    <name type="common">Penicillium decumbens</name>
    <dbReference type="NCBI Taxonomy" id="933388"/>
    <lineage>
        <taxon>Eukaryota</taxon>
        <taxon>Fungi</taxon>
        <taxon>Dikarya</taxon>
        <taxon>Ascomycota</taxon>
        <taxon>Pezizomycotina</taxon>
        <taxon>Eurotiomycetes</taxon>
        <taxon>Eurotiomycetidae</taxon>
        <taxon>Eurotiales</taxon>
        <taxon>Aspergillaceae</taxon>
        <taxon>Penicillium</taxon>
    </lineage>
</organism>
<keyword evidence="3 8" id="KW-0812">Transmembrane</keyword>
<evidence type="ECO:0000313" key="9">
    <source>
        <dbReference type="EMBL" id="EPS27398.1"/>
    </source>
</evidence>
<dbReference type="AlphaFoldDB" id="S8ANC4"/>
<dbReference type="PANTHER" id="PTHR10926:SF0">
    <property type="entry name" value="CDC50, ISOFORM A"/>
    <property type="match status" value="1"/>
</dbReference>
<feature type="compositionally biased region" description="Basic and acidic residues" evidence="7">
    <location>
        <begin position="1"/>
        <end position="26"/>
    </location>
</feature>
<dbReference type="PIRSF" id="PIRSF015840">
    <property type="entry name" value="DUF284_TM_euk"/>
    <property type="match status" value="1"/>
</dbReference>
<dbReference type="InterPro" id="IPR005045">
    <property type="entry name" value="CDC50/LEM3_fam"/>
</dbReference>
<dbReference type="GO" id="GO:0005783">
    <property type="term" value="C:endoplasmic reticulum"/>
    <property type="evidence" value="ECO:0007669"/>
    <property type="project" value="TreeGrafter"/>
</dbReference>
<keyword evidence="4 8" id="KW-1133">Transmembrane helix</keyword>
<name>S8ANC4_PENO1</name>
<evidence type="ECO:0000256" key="3">
    <source>
        <dbReference type="ARBA" id="ARBA00022692"/>
    </source>
</evidence>
<dbReference type="HOGENOM" id="CLU_025025_0_1_1"/>
<keyword evidence="10" id="KW-1185">Reference proteome</keyword>
<evidence type="ECO:0000256" key="2">
    <source>
        <dbReference type="ARBA" id="ARBA00009457"/>
    </source>
</evidence>
<evidence type="ECO:0008006" key="11">
    <source>
        <dbReference type="Google" id="ProtNLM"/>
    </source>
</evidence>
<sequence length="400" mass="44726">MSQAEDPRPESIDEQERAHAAGGDKKSKSRKPANTAFRQQRLKAWQPILTPKSVLPLFFIVGIVFAPIGGVLLWANSQIKEIAIDYSWCSMDAPVNTRADISSNVSATFKTSTANSKYYWQRSETDEGTLCSLYFTIPESMGPPVYMYYRLTNFYQNHRRYVQSLDLDQLKGNVVPNSTISGGTCSPLDVNSDGVAYYPCGLIANSVFNDTINTPVRLADTNHTYMMTKQGIAWDSDKELIKKTQYKPWEVVPPPNWSHYNGSYVKTGIPDLHEDEDLMVWMRTAGLPNFSKMSRRNDTTAMEAGDYRLDILDRFPVTEYGGTKSILISTRTVMGGRNPFMGIAYVVVGGVCVLLGALFTVAYLIRPRKLGDHTYLTWDATNQPATAVASGRDDRMRANA</sequence>
<evidence type="ECO:0000256" key="8">
    <source>
        <dbReference type="SAM" id="Phobius"/>
    </source>
</evidence>
<dbReference type="EMBL" id="KB644410">
    <property type="protein sequence ID" value="EPS27398.1"/>
    <property type="molecule type" value="Genomic_DNA"/>
</dbReference>
<dbReference type="PANTHER" id="PTHR10926">
    <property type="entry name" value="CELL CYCLE CONTROL PROTEIN 50"/>
    <property type="match status" value="1"/>
</dbReference>
<evidence type="ECO:0000256" key="7">
    <source>
        <dbReference type="SAM" id="MobiDB-lite"/>
    </source>
</evidence>
<comment type="similarity">
    <text evidence="2 6">Belongs to the CDC50/LEM3 family.</text>
</comment>
<dbReference type="PhylomeDB" id="S8ANC4"/>
<evidence type="ECO:0000256" key="4">
    <source>
        <dbReference type="ARBA" id="ARBA00022989"/>
    </source>
</evidence>
<accession>S8ANC4</accession>
<evidence type="ECO:0000256" key="1">
    <source>
        <dbReference type="ARBA" id="ARBA00004141"/>
    </source>
</evidence>
<gene>
    <name evidence="9" type="ORF">PDE_02341</name>
</gene>
<dbReference type="Pfam" id="PF03381">
    <property type="entry name" value="CDC50"/>
    <property type="match status" value="1"/>
</dbReference>
<dbReference type="GO" id="GO:0005794">
    <property type="term" value="C:Golgi apparatus"/>
    <property type="evidence" value="ECO:0007669"/>
    <property type="project" value="TreeGrafter"/>
</dbReference>
<evidence type="ECO:0000256" key="6">
    <source>
        <dbReference type="PIRNR" id="PIRNR015840"/>
    </source>
</evidence>
<proteinExistence type="inferred from homology"/>
<protein>
    <recommendedName>
        <fullName evidence="11">Cell cycle control protein</fullName>
    </recommendedName>
</protein>
<dbReference type="GO" id="GO:0005886">
    <property type="term" value="C:plasma membrane"/>
    <property type="evidence" value="ECO:0007669"/>
    <property type="project" value="TreeGrafter"/>
</dbReference>
<dbReference type="Proteomes" id="UP000019376">
    <property type="component" value="Unassembled WGS sequence"/>
</dbReference>
<dbReference type="OrthoDB" id="340608at2759"/>
<dbReference type="STRING" id="933388.S8ANC4"/>
<evidence type="ECO:0000256" key="5">
    <source>
        <dbReference type="ARBA" id="ARBA00023136"/>
    </source>
</evidence>
<dbReference type="GO" id="GO:0045332">
    <property type="term" value="P:phospholipid translocation"/>
    <property type="evidence" value="ECO:0007669"/>
    <property type="project" value="UniProtKB-UniRule"/>
</dbReference>
<reference evidence="9 10" key="1">
    <citation type="journal article" date="2013" name="PLoS ONE">
        <title>Genomic and secretomic analyses reveal unique features of the lignocellulolytic enzyme system of Penicillium decumbens.</title>
        <authorList>
            <person name="Liu G."/>
            <person name="Zhang L."/>
            <person name="Wei X."/>
            <person name="Zou G."/>
            <person name="Qin Y."/>
            <person name="Ma L."/>
            <person name="Li J."/>
            <person name="Zheng H."/>
            <person name="Wang S."/>
            <person name="Wang C."/>
            <person name="Xun L."/>
            <person name="Zhao G.-P."/>
            <person name="Zhou Z."/>
            <person name="Qu Y."/>
        </authorList>
    </citation>
    <scope>NUCLEOTIDE SEQUENCE [LARGE SCALE GENOMIC DNA]</scope>
    <source>
        <strain evidence="10">114-2 / CGMCC 5302</strain>
    </source>
</reference>
<feature type="transmembrane region" description="Helical" evidence="8">
    <location>
        <begin position="343"/>
        <end position="365"/>
    </location>
</feature>
<feature type="region of interest" description="Disordered" evidence="7">
    <location>
        <begin position="1"/>
        <end position="33"/>
    </location>
</feature>
<keyword evidence="5 6" id="KW-0472">Membrane</keyword>